<name>A0AAD8HMR2_9APIA</name>
<feature type="region of interest" description="Disordered" evidence="6">
    <location>
        <begin position="1"/>
        <end position="23"/>
    </location>
</feature>
<keyword evidence="2" id="KW-0805">Transcription regulation</keyword>
<organism evidence="8 9">
    <name type="scientific">Heracleum sosnowskyi</name>
    <dbReference type="NCBI Taxonomy" id="360622"/>
    <lineage>
        <taxon>Eukaryota</taxon>
        <taxon>Viridiplantae</taxon>
        <taxon>Streptophyta</taxon>
        <taxon>Embryophyta</taxon>
        <taxon>Tracheophyta</taxon>
        <taxon>Spermatophyta</taxon>
        <taxon>Magnoliopsida</taxon>
        <taxon>eudicotyledons</taxon>
        <taxon>Gunneridae</taxon>
        <taxon>Pentapetalae</taxon>
        <taxon>asterids</taxon>
        <taxon>campanulids</taxon>
        <taxon>Apiales</taxon>
        <taxon>Apiaceae</taxon>
        <taxon>Apioideae</taxon>
        <taxon>apioid superclade</taxon>
        <taxon>Tordylieae</taxon>
        <taxon>Tordyliinae</taxon>
        <taxon>Heracleum</taxon>
    </lineage>
</organism>
<dbReference type="Proteomes" id="UP001237642">
    <property type="component" value="Unassembled WGS sequence"/>
</dbReference>
<dbReference type="InterPro" id="IPR044810">
    <property type="entry name" value="WRKY_plant"/>
</dbReference>
<evidence type="ECO:0000256" key="3">
    <source>
        <dbReference type="ARBA" id="ARBA00023125"/>
    </source>
</evidence>
<protein>
    <recommendedName>
        <fullName evidence="7">WRKY domain-containing protein</fullName>
    </recommendedName>
</protein>
<dbReference type="Pfam" id="PF03106">
    <property type="entry name" value="WRKY"/>
    <property type="match status" value="1"/>
</dbReference>
<dbReference type="GO" id="GO:0043565">
    <property type="term" value="F:sequence-specific DNA binding"/>
    <property type="evidence" value="ECO:0007669"/>
    <property type="project" value="InterPro"/>
</dbReference>
<dbReference type="Gene3D" id="2.20.25.80">
    <property type="entry name" value="WRKY domain"/>
    <property type="match status" value="1"/>
</dbReference>
<dbReference type="PROSITE" id="PS50811">
    <property type="entry name" value="WRKY"/>
    <property type="match status" value="1"/>
</dbReference>
<evidence type="ECO:0000313" key="8">
    <source>
        <dbReference type="EMBL" id="KAK1369996.1"/>
    </source>
</evidence>
<dbReference type="InterPro" id="IPR003657">
    <property type="entry name" value="WRKY_dom"/>
</dbReference>
<accession>A0AAD8HMR2</accession>
<proteinExistence type="predicted"/>
<feature type="domain" description="WRKY" evidence="7">
    <location>
        <begin position="447"/>
        <end position="511"/>
    </location>
</feature>
<gene>
    <name evidence="8" type="ORF">POM88_036088</name>
</gene>
<dbReference type="SUPFAM" id="SSF118290">
    <property type="entry name" value="WRKY DNA-binding domain"/>
    <property type="match status" value="1"/>
</dbReference>
<keyword evidence="5" id="KW-0539">Nucleus</keyword>
<keyword evidence="3" id="KW-0238">DNA-binding</keyword>
<dbReference type="AlphaFoldDB" id="A0AAD8HMR2"/>
<evidence type="ECO:0000256" key="1">
    <source>
        <dbReference type="ARBA" id="ARBA00004123"/>
    </source>
</evidence>
<keyword evidence="9" id="KW-1185">Reference proteome</keyword>
<reference evidence="8" key="1">
    <citation type="submission" date="2023-02" db="EMBL/GenBank/DDBJ databases">
        <title>Genome of toxic invasive species Heracleum sosnowskyi carries increased number of genes despite the absence of recent whole-genome duplications.</title>
        <authorList>
            <person name="Schelkunov M."/>
            <person name="Shtratnikova V."/>
            <person name="Makarenko M."/>
            <person name="Klepikova A."/>
            <person name="Omelchenko D."/>
            <person name="Novikova G."/>
            <person name="Obukhova E."/>
            <person name="Bogdanov V."/>
            <person name="Penin A."/>
            <person name="Logacheva M."/>
        </authorList>
    </citation>
    <scope>NUCLEOTIDE SEQUENCE</scope>
    <source>
        <strain evidence="8">Hsosn_3</strain>
        <tissue evidence="8">Leaf</tissue>
    </source>
</reference>
<evidence type="ECO:0000256" key="5">
    <source>
        <dbReference type="ARBA" id="ARBA00023242"/>
    </source>
</evidence>
<dbReference type="PANTHER" id="PTHR31282">
    <property type="entry name" value="WRKY TRANSCRIPTION FACTOR 21-RELATED"/>
    <property type="match status" value="1"/>
</dbReference>
<dbReference type="EMBL" id="JAUIZM010000008">
    <property type="protein sequence ID" value="KAK1369996.1"/>
    <property type="molecule type" value="Genomic_DNA"/>
</dbReference>
<sequence length="535" mass="60837">MMEYHSGQGNAGPPTFKQSHPGFNSNGLVHVDTDDLTYVYKNKLSSDRSSGFNDVISSKNPTNIPGDVSIDDFDIIGTNDEIVFLSETKAPSQNQFNSRFNSTHTNNVKDPLQACNNYMLNSQLNPSCTFETKTPSQSTNNYPLNPTYTYETRAPFQLCYNMFNLTNSYKTNVPSQPCNNYLLNTTNSYETNVPSQLCNDYLLNPTNSYETNVPSQPCNNYLLNTKNWDETNVPSHPCHNYLLNPSSNPTYMFETKAPSQSCNNYMLNPTNSYGTKVLSQPCHNYLLNPPLNSPYTYETKALSQPCNNYPFNPPLNPTYMYEIKDPSHPCNNFSLNPRYTYDQGPDNRSFLDGIDDGREQYVSKEVSSNSTLENPSPPISPLHTNPIKNMPPLCPYPQLNGLDSYVTKTSITDNDQGLTQPCRKRTRKPSKPKDKTSTDKVLKIVSAAELESDDEWLWDKYGQKKLAKELHRSYYKCAAEICEATRHVDKRNSDPNTYIVTYFGQHNHSPSTYTSTIKKRRKYVKMKKEIECLSN</sequence>
<dbReference type="SMART" id="SM00774">
    <property type="entry name" value="WRKY"/>
    <property type="match status" value="1"/>
</dbReference>
<dbReference type="InterPro" id="IPR036576">
    <property type="entry name" value="WRKY_dom_sf"/>
</dbReference>
<evidence type="ECO:0000256" key="6">
    <source>
        <dbReference type="SAM" id="MobiDB-lite"/>
    </source>
</evidence>
<dbReference type="GO" id="GO:0003700">
    <property type="term" value="F:DNA-binding transcription factor activity"/>
    <property type="evidence" value="ECO:0007669"/>
    <property type="project" value="InterPro"/>
</dbReference>
<evidence type="ECO:0000313" key="9">
    <source>
        <dbReference type="Proteomes" id="UP001237642"/>
    </source>
</evidence>
<evidence type="ECO:0000256" key="4">
    <source>
        <dbReference type="ARBA" id="ARBA00023163"/>
    </source>
</evidence>
<dbReference type="GO" id="GO:0005634">
    <property type="term" value="C:nucleus"/>
    <property type="evidence" value="ECO:0007669"/>
    <property type="project" value="UniProtKB-SubCell"/>
</dbReference>
<keyword evidence="4" id="KW-0804">Transcription</keyword>
<evidence type="ECO:0000256" key="2">
    <source>
        <dbReference type="ARBA" id="ARBA00023015"/>
    </source>
</evidence>
<comment type="subcellular location">
    <subcellularLocation>
        <location evidence="1">Nucleus</location>
    </subcellularLocation>
</comment>
<reference evidence="8" key="2">
    <citation type="submission" date="2023-05" db="EMBL/GenBank/DDBJ databases">
        <authorList>
            <person name="Schelkunov M.I."/>
        </authorList>
    </citation>
    <scope>NUCLEOTIDE SEQUENCE</scope>
    <source>
        <strain evidence="8">Hsosn_3</strain>
        <tissue evidence="8">Leaf</tissue>
    </source>
</reference>
<comment type="caution">
    <text evidence="8">The sequence shown here is derived from an EMBL/GenBank/DDBJ whole genome shotgun (WGS) entry which is preliminary data.</text>
</comment>
<evidence type="ECO:0000259" key="7">
    <source>
        <dbReference type="PROSITE" id="PS50811"/>
    </source>
</evidence>
<feature type="region of interest" description="Disordered" evidence="6">
    <location>
        <begin position="411"/>
        <end position="438"/>
    </location>
</feature>